<dbReference type="InterPro" id="IPR036263">
    <property type="entry name" value="Chorismate_II_sf"/>
</dbReference>
<name>A0ABS3XT60_9ACTN</name>
<dbReference type="Proteomes" id="UP000721954">
    <property type="component" value="Unassembled WGS sequence"/>
</dbReference>
<evidence type="ECO:0000313" key="4">
    <source>
        <dbReference type="EMBL" id="MBO8198549.1"/>
    </source>
</evidence>
<evidence type="ECO:0000256" key="2">
    <source>
        <dbReference type="SAM" id="MobiDB-lite"/>
    </source>
</evidence>
<dbReference type="PROSITE" id="PS51168">
    <property type="entry name" value="CHORISMATE_MUT_2"/>
    <property type="match status" value="1"/>
</dbReference>
<comment type="caution">
    <text evidence="4">The sequence shown here is derived from an EMBL/GenBank/DDBJ whole genome shotgun (WGS) entry which is preliminary data.</text>
</comment>
<gene>
    <name evidence="4" type="ORF">JW613_09550</name>
</gene>
<dbReference type="InterPro" id="IPR036979">
    <property type="entry name" value="CM_dom_sf"/>
</dbReference>
<protein>
    <submittedName>
        <fullName evidence="4">Chorismate mutase</fullName>
        <ecNumber evidence="4">5.4.99.5</ecNumber>
    </submittedName>
</protein>
<dbReference type="InterPro" id="IPR002701">
    <property type="entry name" value="CM_II_prokaryot"/>
</dbReference>
<dbReference type="SUPFAM" id="SSF48600">
    <property type="entry name" value="Chorismate mutase II"/>
    <property type="match status" value="1"/>
</dbReference>
<dbReference type="GO" id="GO:0004106">
    <property type="term" value="F:chorismate mutase activity"/>
    <property type="evidence" value="ECO:0007669"/>
    <property type="project" value="UniProtKB-EC"/>
</dbReference>
<feature type="region of interest" description="Disordered" evidence="2">
    <location>
        <begin position="103"/>
        <end position="128"/>
    </location>
</feature>
<organism evidence="4 5">
    <name type="scientific">Streptomyces smyrnaeus</name>
    <dbReference type="NCBI Taxonomy" id="1387713"/>
    <lineage>
        <taxon>Bacteria</taxon>
        <taxon>Bacillati</taxon>
        <taxon>Actinomycetota</taxon>
        <taxon>Actinomycetes</taxon>
        <taxon>Kitasatosporales</taxon>
        <taxon>Streptomycetaceae</taxon>
        <taxon>Streptomyces</taxon>
    </lineage>
</organism>
<accession>A0ABS3XT60</accession>
<dbReference type="Gene3D" id="1.20.59.10">
    <property type="entry name" value="Chorismate mutase"/>
    <property type="match status" value="1"/>
</dbReference>
<evidence type="ECO:0000313" key="5">
    <source>
        <dbReference type="Proteomes" id="UP000721954"/>
    </source>
</evidence>
<evidence type="ECO:0000259" key="3">
    <source>
        <dbReference type="PROSITE" id="PS51168"/>
    </source>
</evidence>
<dbReference type="EC" id="5.4.99.5" evidence="4"/>
<keyword evidence="4" id="KW-0413">Isomerase</keyword>
<feature type="compositionally biased region" description="Low complexity" evidence="2">
    <location>
        <begin position="103"/>
        <end position="121"/>
    </location>
</feature>
<keyword evidence="1" id="KW-0175">Coiled coil</keyword>
<reference evidence="4 5" key="1">
    <citation type="submission" date="2021-02" db="EMBL/GenBank/DDBJ databases">
        <title>Streptomyces spirodelae sp. nov., isolated from duckweed.</title>
        <authorList>
            <person name="Saimee Y."/>
            <person name="Duangmal K."/>
        </authorList>
    </citation>
    <scope>NUCLEOTIDE SEQUENCE [LARGE SCALE GENOMIC DNA]</scope>
    <source>
        <strain evidence="4 5">DSM 42105</strain>
    </source>
</reference>
<keyword evidence="5" id="KW-1185">Reference proteome</keyword>
<sequence length="128" mass="13512">MSKPEVTSQPEDASQPLAEARIAELRRSIDEIDSAVIELLRRRAQLSRQVQKARIGQRGARIAPAREDRVRQHFRSGLGTKGEHVAGAVLLLCRGGGPSVAAANGDAAAADGDAAAADGNDTTGRSYR</sequence>
<evidence type="ECO:0000256" key="1">
    <source>
        <dbReference type="SAM" id="Coils"/>
    </source>
</evidence>
<feature type="coiled-coil region" evidence="1">
    <location>
        <begin position="22"/>
        <end position="49"/>
    </location>
</feature>
<dbReference type="GeneID" id="96258850"/>
<feature type="domain" description="Chorismate mutase" evidence="3">
    <location>
        <begin position="16"/>
        <end position="128"/>
    </location>
</feature>
<dbReference type="EMBL" id="JAFFZM010000004">
    <property type="protein sequence ID" value="MBO8198549.1"/>
    <property type="molecule type" value="Genomic_DNA"/>
</dbReference>
<dbReference type="NCBIfam" id="NF005894">
    <property type="entry name" value="PRK07857.1"/>
    <property type="match status" value="1"/>
</dbReference>
<proteinExistence type="predicted"/>
<dbReference type="RefSeq" id="WP_209210269.1">
    <property type="nucleotide sequence ID" value="NZ_JAFFZM010000004.1"/>
</dbReference>
<dbReference type="Pfam" id="PF01817">
    <property type="entry name" value="CM_2"/>
    <property type="match status" value="1"/>
</dbReference>
<dbReference type="SMART" id="SM00830">
    <property type="entry name" value="CM_2"/>
    <property type="match status" value="1"/>
</dbReference>